<keyword evidence="5" id="KW-0732">Signal</keyword>
<name>A0A8X7S072_BRACI</name>
<keyword evidence="10" id="KW-0325">Glycoprotein</keyword>
<evidence type="ECO:0000256" key="3">
    <source>
        <dbReference type="ARBA" id="ARBA00022614"/>
    </source>
</evidence>
<evidence type="ECO:0000256" key="9">
    <source>
        <dbReference type="ARBA" id="ARBA00023170"/>
    </source>
</evidence>
<dbReference type="FunFam" id="3.80.10.10:FF:000041">
    <property type="entry name" value="LRR receptor-like serine/threonine-protein kinase ERECTA"/>
    <property type="match status" value="1"/>
</dbReference>
<dbReference type="Proteomes" id="UP000886595">
    <property type="component" value="Unassembled WGS sequence"/>
</dbReference>
<feature type="transmembrane region" description="Helical" evidence="11">
    <location>
        <begin position="53"/>
        <end position="72"/>
    </location>
</feature>
<reference evidence="13 14" key="1">
    <citation type="submission" date="2020-02" db="EMBL/GenBank/DDBJ databases">
        <authorList>
            <person name="Ma Q."/>
            <person name="Huang Y."/>
            <person name="Song X."/>
            <person name="Pei D."/>
        </authorList>
    </citation>
    <scope>NUCLEOTIDE SEQUENCE [LARGE SCALE GENOMIC DNA]</scope>
    <source>
        <strain evidence="13">Sxm20200214</strain>
        <tissue evidence="13">Leaf</tissue>
    </source>
</reference>
<evidence type="ECO:0000256" key="7">
    <source>
        <dbReference type="ARBA" id="ARBA00022989"/>
    </source>
</evidence>
<dbReference type="AlphaFoldDB" id="A0A8X7S072"/>
<evidence type="ECO:0000256" key="1">
    <source>
        <dbReference type="ARBA" id="ARBA00004479"/>
    </source>
</evidence>
<dbReference type="EMBL" id="JAAMPC010000009">
    <property type="protein sequence ID" value="KAG2297322.1"/>
    <property type="molecule type" value="Genomic_DNA"/>
</dbReference>
<evidence type="ECO:0000256" key="6">
    <source>
        <dbReference type="ARBA" id="ARBA00022737"/>
    </source>
</evidence>
<proteinExistence type="inferred from homology"/>
<comment type="similarity">
    <text evidence="2">Belongs to the RLP family.</text>
</comment>
<feature type="transmembrane region" description="Helical" evidence="11">
    <location>
        <begin position="12"/>
        <end position="32"/>
    </location>
</feature>
<evidence type="ECO:0000256" key="5">
    <source>
        <dbReference type="ARBA" id="ARBA00022729"/>
    </source>
</evidence>
<dbReference type="InterPro" id="IPR032675">
    <property type="entry name" value="LRR_dom_sf"/>
</dbReference>
<keyword evidence="14" id="KW-1185">Reference proteome</keyword>
<evidence type="ECO:0000256" key="10">
    <source>
        <dbReference type="ARBA" id="ARBA00023180"/>
    </source>
</evidence>
<organism evidence="13 14">
    <name type="scientific">Brassica carinata</name>
    <name type="common">Ethiopian mustard</name>
    <name type="synonym">Abyssinian cabbage</name>
    <dbReference type="NCBI Taxonomy" id="52824"/>
    <lineage>
        <taxon>Eukaryota</taxon>
        <taxon>Viridiplantae</taxon>
        <taxon>Streptophyta</taxon>
        <taxon>Embryophyta</taxon>
        <taxon>Tracheophyta</taxon>
        <taxon>Spermatophyta</taxon>
        <taxon>Magnoliopsida</taxon>
        <taxon>eudicotyledons</taxon>
        <taxon>Gunneridae</taxon>
        <taxon>Pentapetalae</taxon>
        <taxon>rosids</taxon>
        <taxon>malvids</taxon>
        <taxon>Brassicales</taxon>
        <taxon>Brassicaceae</taxon>
        <taxon>Brassiceae</taxon>
        <taxon>Brassica</taxon>
    </lineage>
</organism>
<evidence type="ECO:0000259" key="12">
    <source>
        <dbReference type="Pfam" id="PF08263"/>
    </source>
</evidence>
<accession>A0A8X7S072</accession>
<keyword evidence="8 11" id="KW-0472">Membrane</keyword>
<dbReference type="PANTHER" id="PTHR48010:SF5">
    <property type="entry name" value="PROTEIN TOO MANY MOUTHS"/>
    <property type="match status" value="1"/>
</dbReference>
<keyword evidence="4 11" id="KW-0812">Transmembrane</keyword>
<dbReference type="FunFam" id="3.80.10.10:FF:000400">
    <property type="entry name" value="Nuclear pore complex protein NUP107"/>
    <property type="match status" value="1"/>
</dbReference>
<evidence type="ECO:0000256" key="8">
    <source>
        <dbReference type="ARBA" id="ARBA00023136"/>
    </source>
</evidence>
<keyword evidence="6" id="KW-0677">Repeat</keyword>
<dbReference type="InterPro" id="IPR050994">
    <property type="entry name" value="At_inactive_RLKs"/>
</dbReference>
<dbReference type="SUPFAM" id="SSF52058">
    <property type="entry name" value="L domain-like"/>
    <property type="match status" value="1"/>
</dbReference>
<dbReference type="GO" id="GO:0016020">
    <property type="term" value="C:membrane"/>
    <property type="evidence" value="ECO:0007669"/>
    <property type="project" value="UniProtKB-SubCell"/>
</dbReference>
<dbReference type="OrthoDB" id="676979at2759"/>
<evidence type="ECO:0000256" key="2">
    <source>
        <dbReference type="ARBA" id="ARBA00009592"/>
    </source>
</evidence>
<dbReference type="Pfam" id="PF00560">
    <property type="entry name" value="LRR_1"/>
    <property type="match status" value="1"/>
</dbReference>
<comment type="caution">
    <text evidence="13">The sequence shown here is derived from an EMBL/GenBank/DDBJ whole genome shotgun (WGS) entry which is preliminary data.</text>
</comment>
<gene>
    <name evidence="13" type="ORF">Bca52824_043991</name>
</gene>
<keyword evidence="3" id="KW-0433">Leucine-rich repeat</keyword>
<evidence type="ECO:0000256" key="11">
    <source>
        <dbReference type="SAM" id="Phobius"/>
    </source>
</evidence>
<evidence type="ECO:0000256" key="4">
    <source>
        <dbReference type="ARBA" id="ARBA00022692"/>
    </source>
</evidence>
<keyword evidence="7 11" id="KW-1133">Transmembrane helix</keyword>
<dbReference type="InterPro" id="IPR013210">
    <property type="entry name" value="LRR_N_plant-typ"/>
</dbReference>
<sequence length="515" mass="57057">MFFGFLKPSPPFLLLGDGLSLLLGDLLGWFCSSDCFPACLNLRFTERACIKQMTAWIRAVVYFALALTLFTGQIDVPTLFTGQIDSLIVDDMFDRVETYKRIQKPRASGIEPHNNPPVDVSNAIEAFGNSHETDKQALLKFKSQVSVEKKFLLSSWNNSFPLCRWTGVTCGRKHKRVTDLDLGGFQLGGMISPFIGNLSFLMSLNFSDNSFGGTIPQELGNLFRIEHLLMPFNLLSGGIPAKNNLEGEIPDAIARLTQMVETFLLSLGKCSYLLDLRIENNKLTGIIPQEIMQIPTLVSVGMSNNLLTNCLPEDVGRLESLVGLSVAHNKLYGKLPKTLGKCLSMEKLGLQGNSFEGIIPDISGLVGINFWKQKSLWRRLGTATTAMFYTTTKKVKKENCDWVTEIFEMQQMAFLRETFINQLSSAGVRGSIGYAAPDESILHNGLRIGFPAAECLTKVLEVGLRCSEESPANRLEVSEVVKELISIKERALALPPRSLNYLHPQAFITSDNGDP</sequence>
<keyword evidence="9" id="KW-0675">Receptor</keyword>
<dbReference type="InterPro" id="IPR001611">
    <property type="entry name" value="Leu-rich_rpt"/>
</dbReference>
<feature type="domain" description="Leucine-rich repeat-containing N-terminal plant-type" evidence="12">
    <location>
        <begin position="132"/>
        <end position="170"/>
    </location>
</feature>
<dbReference type="Pfam" id="PF08263">
    <property type="entry name" value="LRRNT_2"/>
    <property type="match status" value="1"/>
</dbReference>
<dbReference type="PANTHER" id="PTHR48010">
    <property type="entry name" value="OS05G0588300 PROTEIN"/>
    <property type="match status" value="1"/>
</dbReference>
<protein>
    <recommendedName>
        <fullName evidence="12">Leucine-rich repeat-containing N-terminal plant-type domain-containing protein</fullName>
    </recommendedName>
</protein>
<comment type="subcellular location">
    <subcellularLocation>
        <location evidence="1">Membrane</location>
        <topology evidence="1">Single-pass type I membrane protein</topology>
    </subcellularLocation>
</comment>
<evidence type="ECO:0000313" key="14">
    <source>
        <dbReference type="Proteomes" id="UP000886595"/>
    </source>
</evidence>
<evidence type="ECO:0000313" key="13">
    <source>
        <dbReference type="EMBL" id="KAG2297322.1"/>
    </source>
</evidence>
<dbReference type="Gene3D" id="3.80.10.10">
    <property type="entry name" value="Ribonuclease Inhibitor"/>
    <property type="match status" value="2"/>
</dbReference>